<proteinExistence type="predicted"/>
<accession>A0A6J7EEU7</accession>
<feature type="domain" description="SnoaL-like" evidence="1">
    <location>
        <begin position="5"/>
        <end position="73"/>
    </location>
</feature>
<dbReference type="InterPro" id="IPR032710">
    <property type="entry name" value="NTF2-like_dom_sf"/>
</dbReference>
<dbReference type="SUPFAM" id="SSF54427">
    <property type="entry name" value="NTF2-like"/>
    <property type="match status" value="1"/>
</dbReference>
<protein>
    <submittedName>
        <fullName evidence="2">Unannotated protein</fullName>
    </submittedName>
</protein>
<organism evidence="2">
    <name type="scientific">freshwater metagenome</name>
    <dbReference type="NCBI Taxonomy" id="449393"/>
    <lineage>
        <taxon>unclassified sequences</taxon>
        <taxon>metagenomes</taxon>
        <taxon>ecological metagenomes</taxon>
    </lineage>
</organism>
<dbReference type="Pfam" id="PF13577">
    <property type="entry name" value="SnoaL_4"/>
    <property type="match status" value="1"/>
</dbReference>
<evidence type="ECO:0000313" key="2">
    <source>
        <dbReference type="EMBL" id="CAB4880681.1"/>
    </source>
</evidence>
<dbReference type="Gene3D" id="3.10.450.50">
    <property type="match status" value="1"/>
</dbReference>
<dbReference type="InterPro" id="IPR037401">
    <property type="entry name" value="SnoaL-like"/>
</dbReference>
<evidence type="ECO:0000259" key="1">
    <source>
        <dbReference type="Pfam" id="PF13577"/>
    </source>
</evidence>
<dbReference type="AlphaFoldDB" id="A0A6J7EEU7"/>
<gene>
    <name evidence="2" type="ORF">UFOPK3423_01319</name>
</gene>
<name>A0A6J7EEU7_9ZZZZ</name>
<sequence>MERRVSRHICTNIAVELLSPTEAQSLCYLVNERHDRAEGDLTMPAPGDVPKFVGECHDGFRLTDEGWRFTRRKVELAFVRPSRPRAK</sequence>
<dbReference type="EMBL" id="CAFBLQ010000168">
    <property type="protein sequence ID" value="CAB4880681.1"/>
    <property type="molecule type" value="Genomic_DNA"/>
</dbReference>
<reference evidence="2" key="1">
    <citation type="submission" date="2020-05" db="EMBL/GenBank/DDBJ databases">
        <authorList>
            <person name="Chiriac C."/>
            <person name="Salcher M."/>
            <person name="Ghai R."/>
            <person name="Kavagutti S V."/>
        </authorList>
    </citation>
    <scope>NUCLEOTIDE SEQUENCE</scope>
</reference>